<dbReference type="Pfam" id="PF07727">
    <property type="entry name" value="RVT_2"/>
    <property type="match status" value="1"/>
</dbReference>
<protein>
    <submittedName>
        <fullName evidence="2 3">Mitochondrial protein</fullName>
    </submittedName>
</protein>
<comment type="caution">
    <text evidence="3">The sequence shown here is derived from an EMBL/GenBank/DDBJ whole genome shotgun (WGS) entry which is preliminary data.</text>
</comment>
<dbReference type="EMBL" id="SSTE01019034">
    <property type="protein sequence ID" value="KAA0037234.1"/>
    <property type="molecule type" value="Genomic_DNA"/>
</dbReference>
<dbReference type="CDD" id="cd09272">
    <property type="entry name" value="RNase_HI_RT_Ty1"/>
    <property type="match status" value="1"/>
</dbReference>
<dbReference type="InterPro" id="IPR013103">
    <property type="entry name" value="RVT_2"/>
</dbReference>
<dbReference type="PANTHER" id="PTHR11439:SF461">
    <property type="entry name" value="OS10G0432200 PROTEIN"/>
    <property type="match status" value="1"/>
</dbReference>
<reference evidence="4 5" key="1">
    <citation type="submission" date="2019-08" db="EMBL/GenBank/DDBJ databases">
        <title>Draft genome sequences of two oriental melons (Cucumis melo L. var makuwa).</title>
        <authorList>
            <person name="Kwon S.-Y."/>
        </authorList>
    </citation>
    <scope>NUCLEOTIDE SEQUENCE [LARGE SCALE GENOMIC DNA]</scope>
    <source>
        <strain evidence="5">cv. Chang Bougi</strain>
        <strain evidence="4">cv. SW 3</strain>
        <tissue evidence="3">Leaf</tissue>
    </source>
</reference>
<evidence type="ECO:0000313" key="3">
    <source>
        <dbReference type="EMBL" id="TYK13836.1"/>
    </source>
</evidence>
<dbReference type="OrthoDB" id="663372at2759"/>
<dbReference type="InterPro" id="IPR043502">
    <property type="entry name" value="DNA/RNA_pol_sf"/>
</dbReference>
<evidence type="ECO:0000313" key="5">
    <source>
        <dbReference type="Proteomes" id="UP000321947"/>
    </source>
</evidence>
<dbReference type="AlphaFoldDB" id="A0A5D3CTW2"/>
<evidence type="ECO:0000313" key="4">
    <source>
        <dbReference type="Proteomes" id="UP000321393"/>
    </source>
</evidence>
<proteinExistence type="predicted"/>
<sequence>MKPPPSISSPPHKVCLLRRALYGLKQALRAWFATFSSTITQLGFTSSPHDTALFTRHTPQGIVLLLLLYVDDMIITGNDPHAISNLQHYLGQHFEMKDLGSLNYFLGLEVSRCSDGYLLSQAKYASDLLAHSGITDSNTASTPLDPNVHLTPYDGVPLEDVSLYRQLVGSLIYLTVTCPGIAYVVHIVSQFMAAPRTIHFTAVLRILRYIKGTLGHGLQFSSQSSLVLFDYSDADWAGDPTDRQYRALTDTTVELLWLRWLLADMGVPQQGPTLLHCDNCSAIQIVHNDVFHERTKHIENDCHFIRHHLLSNTLLLQPISTTEQPADIFTKALPSTRFNQLHTKLKLTATLPP</sequence>
<evidence type="ECO:0000313" key="2">
    <source>
        <dbReference type="EMBL" id="KAA0037234.1"/>
    </source>
</evidence>
<dbReference type="SUPFAM" id="SSF56672">
    <property type="entry name" value="DNA/RNA polymerases"/>
    <property type="match status" value="1"/>
</dbReference>
<dbReference type="Proteomes" id="UP000321947">
    <property type="component" value="Unassembled WGS sequence"/>
</dbReference>
<dbReference type="Proteomes" id="UP000321393">
    <property type="component" value="Unassembled WGS sequence"/>
</dbReference>
<accession>A0A5D3CTW2</accession>
<name>A0A5D3CTW2_CUCMM</name>
<evidence type="ECO:0000259" key="1">
    <source>
        <dbReference type="Pfam" id="PF07727"/>
    </source>
</evidence>
<dbReference type="EMBL" id="SSTD01009720">
    <property type="protein sequence ID" value="TYK13836.1"/>
    <property type="molecule type" value="Genomic_DNA"/>
</dbReference>
<feature type="domain" description="Reverse transcriptase Ty1/copia-type" evidence="1">
    <location>
        <begin position="1"/>
        <end position="144"/>
    </location>
</feature>
<organism evidence="3 5">
    <name type="scientific">Cucumis melo var. makuwa</name>
    <name type="common">Oriental melon</name>
    <dbReference type="NCBI Taxonomy" id="1194695"/>
    <lineage>
        <taxon>Eukaryota</taxon>
        <taxon>Viridiplantae</taxon>
        <taxon>Streptophyta</taxon>
        <taxon>Embryophyta</taxon>
        <taxon>Tracheophyta</taxon>
        <taxon>Spermatophyta</taxon>
        <taxon>Magnoliopsida</taxon>
        <taxon>eudicotyledons</taxon>
        <taxon>Gunneridae</taxon>
        <taxon>Pentapetalae</taxon>
        <taxon>rosids</taxon>
        <taxon>fabids</taxon>
        <taxon>Cucurbitales</taxon>
        <taxon>Cucurbitaceae</taxon>
        <taxon>Benincaseae</taxon>
        <taxon>Cucumis</taxon>
    </lineage>
</organism>
<dbReference type="PANTHER" id="PTHR11439">
    <property type="entry name" value="GAG-POL-RELATED RETROTRANSPOSON"/>
    <property type="match status" value="1"/>
</dbReference>
<gene>
    <name evidence="3" type="ORF">E5676_scaffold832G00130</name>
    <name evidence="2" type="ORF">E6C27_scaffold379G001560</name>
</gene>